<reference evidence="8" key="2">
    <citation type="submission" date="2018-07" db="EMBL/GenBank/DDBJ databases">
        <authorList>
            <person name="Gao Z.-S."/>
            <person name="Jia H.-M."/>
            <person name="Jia H.-J."/>
            <person name="Cai Q.-L."/>
            <person name="Wang Y."/>
            <person name="Zhao H.-B."/>
        </authorList>
    </citation>
    <scope>NUCLEOTIDE SEQUENCE</scope>
    <source>
        <tissue evidence="8">Leaves</tissue>
    </source>
</reference>
<evidence type="ECO:0000313" key="9">
    <source>
        <dbReference type="Proteomes" id="UP000516437"/>
    </source>
</evidence>
<dbReference type="GO" id="GO:0043565">
    <property type="term" value="F:sequence-specific DNA binding"/>
    <property type="evidence" value="ECO:0007669"/>
    <property type="project" value="UniProtKB-ARBA"/>
</dbReference>
<dbReference type="AlphaFoldDB" id="K9P1J2"/>
<reference evidence="7" key="1">
    <citation type="journal article" date="2012" name="Am. J. Bot.">
        <title>Development and characterization of 109 polymorphic EST-SSRs derived from the Chinese bayberry (Myrica rubra, Myricaceae) transcriptome.</title>
        <authorList>
            <person name="Zhang S.Y."/>
            <person name="Li X."/>
            <person name="Feng C."/>
            <person name="Zhu C.Q."/>
            <person name="Grierson D."/>
            <person name="Xu C.J."/>
            <person name="Chen K.S."/>
        </authorList>
    </citation>
    <scope>NUCLEOTIDE SEQUENCE</scope>
</reference>
<sequence length="294" mass="33681">MTAELPLPPGFRFHPTDEELVMHYLCRKCASQPIAVPIIAEIDLYKYDPWELPGMALYGEKEWYFFSPRDRKYPNGSRPNRAAGTGYWKATGADKPIGHPKAVGIKKALVFYAGKAPRGEKTNWIMHEYRLADVDRSARKKNSLRLDDWVLCRIYNKKGTIEKQQQQIINRRMNSFETEEKKPEILTNGGTTPAPLLPAPPPSAVPKAAVNDYTYFDTSDSVPRLHTDSSCSEHVVSPEFTCEVQSEPKYWEKPMDFSFNYMDATFDNGFGSQFQSNNQLSPLQDMFMYLQKPF</sequence>
<keyword evidence="3" id="KW-0238">DNA-binding</keyword>
<keyword evidence="9" id="KW-1185">Reference proteome</keyword>
<reference evidence="8 9" key="3">
    <citation type="journal article" date="2019" name="Plant Biotechnol. J.">
        <title>The red bayberry genome and genetic basis of sex determination.</title>
        <authorList>
            <person name="Jia H.M."/>
            <person name="Jia H.J."/>
            <person name="Cai Q.L."/>
            <person name="Wang Y."/>
            <person name="Zhao H.B."/>
            <person name="Yang W.F."/>
            <person name="Wang G.Y."/>
            <person name="Li Y.H."/>
            <person name="Zhan D.L."/>
            <person name="Shen Y.T."/>
            <person name="Niu Q.F."/>
            <person name="Chang L."/>
            <person name="Qiu J."/>
            <person name="Zhao L."/>
            <person name="Xie H.B."/>
            <person name="Fu W.Y."/>
            <person name="Jin J."/>
            <person name="Li X.W."/>
            <person name="Jiao Y."/>
            <person name="Zhou C.C."/>
            <person name="Tu T."/>
            <person name="Chai C.Y."/>
            <person name="Gao J.L."/>
            <person name="Fan L.J."/>
            <person name="van de Weg E."/>
            <person name="Wang J.Y."/>
            <person name="Gao Z.S."/>
        </authorList>
    </citation>
    <scope>NUCLEOTIDE SEQUENCE [LARGE SCALE GENOMIC DNA]</scope>
    <source>
        <tissue evidence="8">Leaves</tissue>
    </source>
</reference>
<evidence type="ECO:0000256" key="3">
    <source>
        <dbReference type="ARBA" id="ARBA00023125"/>
    </source>
</evidence>
<keyword evidence="5" id="KW-0539">Nucleus</keyword>
<evidence type="ECO:0000256" key="4">
    <source>
        <dbReference type="ARBA" id="ARBA00023163"/>
    </source>
</evidence>
<keyword evidence="4" id="KW-0804">Transcription</keyword>
<dbReference type="InterPro" id="IPR003441">
    <property type="entry name" value="NAC-dom"/>
</dbReference>
<gene>
    <name evidence="8" type="ORF">CJ030_MR3G018928</name>
</gene>
<protein>
    <submittedName>
        <fullName evidence="8">NAC domain-containing protein 2</fullName>
    </submittedName>
    <submittedName>
        <fullName evidence="7">Nac family transcription factor 5</fullName>
    </submittedName>
</protein>
<name>K9P1J2_9ROSI</name>
<dbReference type="PANTHER" id="PTHR31719">
    <property type="entry name" value="NAC TRANSCRIPTION FACTOR 56"/>
    <property type="match status" value="1"/>
</dbReference>
<evidence type="ECO:0000313" key="7">
    <source>
        <dbReference type="EMBL" id="AFY26893.1"/>
    </source>
</evidence>
<accession>K9P1J2</accession>
<evidence type="ECO:0000259" key="6">
    <source>
        <dbReference type="PROSITE" id="PS51005"/>
    </source>
</evidence>
<dbReference type="SMR" id="K9P1J2"/>
<dbReference type="PROSITE" id="PS51005">
    <property type="entry name" value="NAC"/>
    <property type="match status" value="1"/>
</dbReference>
<feature type="domain" description="NAC" evidence="6">
    <location>
        <begin position="7"/>
        <end position="157"/>
    </location>
</feature>
<keyword evidence="2" id="KW-0805">Transcription regulation</keyword>
<organism evidence="7">
    <name type="scientific">Morella rubra</name>
    <name type="common">Chinese bayberry</name>
    <dbReference type="NCBI Taxonomy" id="262757"/>
    <lineage>
        <taxon>Eukaryota</taxon>
        <taxon>Viridiplantae</taxon>
        <taxon>Streptophyta</taxon>
        <taxon>Embryophyta</taxon>
        <taxon>Tracheophyta</taxon>
        <taxon>Spermatophyta</taxon>
        <taxon>Magnoliopsida</taxon>
        <taxon>eudicotyledons</taxon>
        <taxon>Gunneridae</taxon>
        <taxon>Pentapetalae</taxon>
        <taxon>rosids</taxon>
        <taxon>fabids</taxon>
        <taxon>Fagales</taxon>
        <taxon>Myricaceae</taxon>
        <taxon>Morella</taxon>
    </lineage>
</organism>
<reference evidence="8" key="4">
    <citation type="submission" date="2019-09" db="EMBL/GenBank/DDBJ databases">
        <authorList>
            <person name="Gao Z."/>
        </authorList>
    </citation>
    <scope>NUCLEOTIDE SEQUENCE</scope>
    <source>
        <tissue evidence="8">Leaves</tissue>
    </source>
</reference>
<dbReference type="Gene3D" id="2.170.150.80">
    <property type="entry name" value="NAC domain"/>
    <property type="match status" value="1"/>
</dbReference>
<dbReference type="OrthoDB" id="1921961at2759"/>
<dbReference type="PANTHER" id="PTHR31719:SF232">
    <property type="entry name" value="NAC DOMAIN-CONTAINING PROTEIN"/>
    <property type="match status" value="1"/>
</dbReference>
<dbReference type="EMBL" id="RXIC02000021">
    <property type="protein sequence ID" value="KAB1221087.1"/>
    <property type="molecule type" value="Genomic_DNA"/>
</dbReference>
<dbReference type="EMBL" id="JX105278">
    <property type="protein sequence ID" value="AFY26893.1"/>
    <property type="molecule type" value="mRNA"/>
</dbReference>
<dbReference type="FunFam" id="2.170.150.80:FF:000004">
    <property type="entry name" value="NAC transcription factor"/>
    <property type="match status" value="1"/>
</dbReference>
<evidence type="ECO:0000313" key="8">
    <source>
        <dbReference type="EMBL" id="KAB1221087.1"/>
    </source>
</evidence>
<dbReference type="SUPFAM" id="SSF101941">
    <property type="entry name" value="NAC domain"/>
    <property type="match status" value="1"/>
</dbReference>
<dbReference type="Proteomes" id="UP000516437">
    <property type="component" value="Chromosome 3"/>
</dbReference>
<dbReference type="Pfam" id="PF02365">
    <property type="entry name" value="NAM"/>
    <property type="match status" value="1"/>
</dbReference>
<evidence type="ECO:0000256" key="5">
    <source>
        <dbReference type="ARBA" id="ARBA00023242"/>
    </source>
</evidence>
<comment type="subcellular location">
    <subcellularLocation>
        <location evidence="1">Nucleus</location>
    </subcellularLocation>
</comment>
<dbReference type="GO" id="GO:0006355">
    <property type="term" value="P:regulation of DNA-templated transcription"/>
    <property type="evidence" value="ECO:0007669"/>
    <property type="project" value="InterPro"/>
</dbReference>
<dbReference type="InterPro" id="IPR036093">
    <property type="entry name" value="NAC_dom_sf"/>
</dbReference>
<evidence type="ECO:0000256" key="2">
    <source>
        <dbReference type="ARBA" id="ARBA00023015"/>
    </source>
</evidence>
<dbReference type="GO" id="GO:0005634">
    <property type="term" value="C:nucleus"/>
    <property type="evidence" value="ECO:0007669"/>
    <property type="project" value="UniProtKB-SubCell"/>
</dbReference>
<evidence type="ECO:0000256" key="1">
    <source>
        <dbReference type="ARBA" id="ARBA00004123"/>
    </source>
</evidence>
<proteinExistence type="evidence at transcript level"/>